<comment type="similarity">
    <text evidence="1 2">Belongs to the small heat shock protein (HSP20) family.</text>
</comment>
<evidence type="ECO:0000313" key="5">
    <source>
        <dbReference type="Proteomes" id="UP000001296"/>
    </source>
</evidence>
<dbReference type="eggNOG" id="COG0071">
    <property type="taxonomic scope" value="Bacteria"/>
</dbReference>
<accession>E0RQV5</accession>
<reference key="1">
    <citation type="submission" date="2009-08" db="EMBL/GenBank/DDBJ databases">
        <title>The genome sequence of Spirochaeta thermophila DSM6192.</title>
        <authorList>
            <person name="Angelov A."/>
            <person name="Mientus M."/>
            <person name="Wittenberg S."/>
            <person name="Lehmann R."/>
            <person name="Liesegang H."/>
            <person name="Daniel R."/>
            <person name="Liebl W."/>
        </authorList>
    </citation>
    <scope>NUCLEOTIDE SEQUENCE</scope>
    <source>
        <strain>DSM 6192</strain>
    </source>
</reference>
<dbReference type="CDD" id="cd06464">
    <property type="entry name" value="ACD_sHsps-like"/>
    <property type="match status" value="1"/>
</dbReference>
<dbReference type="HOGENOM" id="CLU_1509680_0_0_12"/>
<dbReference type="RefSeq" id="WP_013314849.1">
    <property type="nucleotide sequence ID" value="NC_014484.1"/>
</dbReference>
<sequence>MAKIEIDFDKVAEDIKKATKVFMEVLEENLKTGAEEVQRTFSHLHGEEAADRPDLRFPRVEGLLSNIYLTEENTLVLEFLVPGCGQEDIDLEFKGEYLVLSVGKREDDPRKERAYFYRKGFSLGQPVEARYYIPSDVFDHDRVKAFYHQGILRVEVPMVAQKVKQKKIKIATPGEDQA</sequence>
<evidence type="ECO:0000313" key="4">
    <source>
        <dbReference type="EMBL" id="ADN03011.1"/>
    </source>
</evidence>
<reference evidence="4 5" key="2">
    <citation type="journal article" date="2010" name="J. Bacteriol.">
        <title>Genome sequence of the polysaccharide-degrading, thermophilic anaerobe Spirochaeta thermophila DSM 6192.</title>
        <authorList>
            <person name="Angelov A."/>
            <person name="Liebl S."/>
            <person name="Ballschmiter M."/>
            <person name="Bomeke M."/>
            <person name="Lehmann R."/>
            <person name="Liesegang H."/>
            <person name="Daniel R."/>
            <person name="Liebl W."/>
        </authorList>
    </citation>
    <scope>NUCLEOTIDE SEQUENCE [LARGE SCALE GENOMIC DNA]</scope>
    <source>
        <strain evidence="5">ATCC 49972 / DSM 6192 / RI 19.B1</strain>
    </source>
</reference>
<dbReference type="Pfam" id="PF00011">
    <property type="entry name" value="HSP20"/>
    <property type="match status" value="1"/>
</dbReference>
<proteinExistence type="inferred from homology"/>
<dbReference type="AlphaFoldDB" id="E0RQV5"/>
<gene>
    <name evidence="4" type="ordered locus">STHERM_c20800</name>
</gene>
<dbReference type="Gene3D" id="2.60.40.790">
    <property type="match status" value="1"/>
</dbReference>
<dbReference type="PaxDb" id="665571-STHERM_c20800"/>
<dbReference type="PROSITE" id="PS01031">
    <property type="entry name" value="SHSP"/>
    <property type="match status" value="1"/>
</dbReference>
<dbReference type="InterPro" id="IPR002068">
    <property type="entry name" value="A-crystallin/Hsp20_dom"/>
</dbReference>
<evidence type="ECO:0000256" key="1">
    <source>
        <dbReference type="PROSITE-ProRule" id="PRU00285"/>
    </source>
</evidence>
<feature type="domain" description="SHSP" evidence="3">
    <location>
        <begin position="54"/>
        <end position="173"/>
    </location>
</feature>
<evidence type="ECO:0000259" key="3">
    <source>
        <dbReference type="PROSITE" id="PS01031"/>
    </source>
</evidence>
<dbReference type="SUPFAM" id="SSF49764">
    <property type="entry name" value="HSP20-like chaperones"/>
    <property type="match status" value="1"/>
</dbReference>
<evidence type="ECO:0000256" key="2">
    <source>
        <dbReference type="RuleBase" id="RU003616"/>
    </source>
</evidence>
<dbReference type="EMBL" id="CP001698">
    <property type="protein sequence ID" value="ADN03011.1"/>
    <property type="molecule type" value="Genomic_DNA"/>
</dbReference>
<organism evidence="4 5">
    <name type="scientific">Winmispira thermophila (strain ATCC 49972 / DSM 6192 / RI 19.B1)</name>
    <name type="common">Spirochaeta thermophila</name>
    <dbReference type="NCBI Taxonomy" id="665571"/>
    <lineage>
        <taxon>Bacteria</taxon>
        <taxon>Pseudomonadati</taxon>
        <taxon>Spirochaetota</taxon>
        <taxon>Spirochaetia</taxon>
        <taxon>Winmispirales</taxon>
        <taxon>Winmispiraceae</taxon>
        <taxon>Winmispira</taxon>
    </lineage>
</organism>
<protein>
    <recommendedName>
        <fullName evidence="3">SHSP domain-containing protein</fullName>
    </recommendedName>
</protein>
<dbReference type="InterPro" id="IPR008978">
    <property type="entry name" value="HSP20-like_chaperone"/>
</dbReference>
<dbReference type="KEGG" id="sta:STHERM_c20800"/>
<dbReference type="Proteomes" id="UP000001296">
    <property type="component" value="Chromosome"/>
</dbReference>
<name>E0RQV5_WINT6</name>